<dbReference type="InterPro" id="IPR038116">
    <property type="entry name" value="TrpR-like_sf"/>
</dbReference>
<protein>
    <recommendedName>
        <fullName evidence="3">TrpR YerC/YecD</fullName>
    </recommendedName>
</protein>
<dbReference type="EMBL" id="MFKG01000012">
    <property type="protein sequence ID" value="OGG40526.1"/>
    <property type="molecule type" value="Genomic_DNA"/>
</dbReference>
<dbReference type="Proteomes" id="UP000179368">
    <property type="component" value="Unassembled WGS sequence"/>
</dbReference>
<reference evidence="1 2" key="1">
    <citation type="journal article" date="2016" name="Nat. Commun.">
        <title>Thousands of microbial genomes shed light on interconnected biogeochemical processes in an aquifer system.</title>
        <authorList>
            <person name="Anantharaman K."/>
            <person name="Brown C.T."/>
            <person name="Hug L.A."/>
            <person name="Sharon I."/>
            <person name="Castelle C.J."/>
            <person name="Probst A.J."/>
            <person name="Thomas B.C."/>
            <person name="Singh A."/>
            <person name="Wilkins M.J."/>
            <person name="Karaoz U."/>
            <person name="Brodie E.L."/>
            <person name="Williams K.H."/>
            <person name="Hubbard S.S."/>
            <person name="Banfield J.F."/>
        </authorList>
    </citation>
    <scope>NUCLEOTIDE SEQUENCE [LARGE SCALE GENOMIC DNA]</scope>
</reference>
<gene>
    <name evidence="1" type="ORF">A2116_02335</name>
</gene>
<comment type="caution">
    <text evidence="1">The sequence shown here is derived from an EMBL/GenBank/DDBJ whole genome shotgun (WGS) entry which is preliminary data.</text>
</comment>
<evidence type="ECO:0000313" key="2">
    <source>
        <dbReference type="Proteomes" id="UP000179368"/>
    </source>
</evidence>
<dbReference type="InterPro" id="IPR000831">
    <property type="entry name" value="Trp_repress"/>
</dbReference>
<dbReference type="PIRSF" id="PIRSF012508">
    <property type="entry name" value="YerC"/>
    <property type="match status" value="1"/>
</dbReference>
<sequence>RLIRAILTLKTADETRRFLRDLLTEKEIGEFANRLKAAEMLVAKKSYSAIGEATGLSSTTIARVARWLYGKEGGYKTIIDRLHHNSLQVGRELF</sequence>
<dbReference type="InterPro" id="IPR010921">
    <property type="entry name" value="Trp_repressor/repl_initiator"/>
</dbReference>
<name>A0A1F6BUA6_9BACT</name>
<evidence type="ECO:0000313" key="1">
    <source>
        <dbReference type="EMBL" id="OGG40526.1"/>
    </source>
</evidence>
<dbReference type="GO" id="GO:0043565">
    <property type="term" value="F:sequence-specific DNA binding"/>
    <property type="evidence" value="ECO:0007669"/>
    <property type="project" value="InterPro"/>
</dbReference>
<dbReference type="Pfam" id="PF01371">
    <property type="entry name" value="Trp_repressor"/>
    <property type="match status" value="1"/>
</dbReference>
<dbReference type="GO" id="GO:0003700">
    <property type="term" value="F:DNA-binding transcription factor activity"/>
    <property type="evidence" value="ECO:0007669"/>
    <property type="project" value="InterPro"/>
</dbReference>
<proteinExistence type="predicted"/>
<dbReference type="Gene3D" id="1.10.1270.10">
    <property type="entry name" value="TrpR-like"/>
    <property type="match status" value="1"/>
</dbReference>
<feature type="non-terminal residue" evidence="1">
    <location>
        <position position="1"/>
    </location>
</feature>
<accession>A0A1F6BUA6</accession>
<dbReference type="PANTHER" id="PTHR40080">
    <property type="entry name" value="LMO1763 PROTEIN"/>
    <property type="match status" value="1"/>
</dbReference>
<organism evidence="1 2">
    <name type="scientific">Candidatus Jorgensenbacteria bacterium GWA1_49_17</name>
    <dbReference type="NCBI Taxonomy" id="1798467"/>
    <lineage>
        <taxon>Bacteria</taxon>
        <taxon>Candidatus Joergenseniibacteriota</taxon>
    </lineage>
</organism>
<dbReference type="NCBIfam" id="TIGR02531">
    <property type="entry name" value="yecD_yerC"/>
    <property type="match status" value="1"/>
</dbReference>
<dbReference type="SUPFAM" id="SSF48295">
    <property type="entry name" value="TrpR-like"/>
    <property type="match status" value="1"/>
</dbReference>
<dbReference type="AlphaFoldDB" id="A0A1F6BUA6"/>
<dbReference type="PANTHER" id="PTHR40080:SF1">
    <property type="entry name" value="TRPR-LIKE PROTEIN YERC_YECD"/>
    <property type="match status" value="1"/>
</dbReference>
<dbReference type="InterPro" id="IPR013368">
    <property type="entry name" value="YecD_YerC"/>
</dbReference>
<evidence type="ECO:0008006" key="3">
    <source>
        <dbReference type="Google" id="ProtNLM"/>
    </source>
</evidence>